<dbReference type="GeneID" id="35606697"/>
<dbReference type="OrthoDB" id="4250781at2759"/>
<evidence type="ECO:0000256" key="1">
    <source>
        <dbReference type="ARBA" id="ARBA00009893"/>
    </source>
</evidence>
<dbReference type="EMBL" id="FJUY01000001">
    <property type="protein sequence ID" value="CZT14975.1"/>
    <property type="molecule type" value="Genomic_DNA"/>
</dbReference>
<dbReference type="GO" id="GO:0005840">
    <property type="term" value="C:ribosome"/>
    <property type="evidence" value="ECO:0007669"/>
    <property type="project" value="UniProtKB-KW"/>
</dbReference>
<dbReference type="Gene3D" id="3.40.630.30">
    <property type="match status" value="1"/>
</dbReference>
<sequence>MSSPSLPFTLRLPHPYLTTYRIHEVAQSRAPTRYGSKLLNIRHEPRTSGKTPTQKDGQSLAEQLHSNVNFTYPEQEQSANELPAENINSFWGRVRRSPKSSVVWNEVQSPTVAQLWLIIYGLLSLRSDLEYLRIEFVGLGCNALAEQLQQTGLVVQHPTPEGSKETSTNEVVLLRSAFWQGAGSPFGPRPVWAPETNHLAGRELCSYPLAPVDYTTTTKFPESRVHAFHPRRPQKPKPGSVIYSRYIPHLDEHFSMVALDYNDEEHLGLFNKWQNDPFVAAGWNETGTLEQHRTYLRNLHEDPHVLTMLARFDDIFFAYYEVYWAKEDHMGVLCDAGDFDRGRHSLVGNTTFRGKHRVSAWWSSLMHYMWLDDPRTQMLVGEPKSTNATVLSYDLLCGFNITKLIDLGHKRSAAMKCSRERFFQICPLSFDGETNVAGTSIKLFAKL</sequence>
<gene>
    <name evidence="4" type="ORF">RCC_12139</name>
</gene>
<dbReference type="STRING" id="112498.A0A2D3UPS0"/>
<dbReference type="FunFam" id="3.40.630.30:FF:000080">
    <property type="entry name" value="Siderophore biosynthesis acetylase AceI, putative"/>
    <property type="match status" value="1"/>
</dbReference>
<dbReference type="AlphaFoldDB" id="A0A2D3UPS0"/>
<evidence type="ECO:0000313" key="5">
    <source>
        <dbReference type="Proteomes" id="UP000225277"/>
    </source>
</evidence>
<dbReference type="GO" id="GO:0016410">
    <property type="term" value="F:N-acyltransferase activity"/>
    <property type="evidence" value="ECO:0007669"/>
    <property type="project" value="TreeGrafter"/>
</dbReference>
<reference evidence="4 5" key="1">
    <citation type="submission" date="2016-03" db="EMBL/GenBank/DDBJ databases">
        <authorList>
            <person name="Ploux O."/>
        </authorList>
    </citation>
    <scope>NUCLEOTIDE SEQUENCE [LARGE SCALE GENOMIC DNA]</scope>
    <source>
        <strain evidence="4 5">URUG2</strain>
    </source>
</reference>
<dbReference type="InterPro" id="IPR016181">
    <property type="entry name" value="Acyl_CoA_acyltransferase"/>
</dbReference>
<dbReference type="GO" id="GO:0019290">
    <property type="term" value="P:siderophore biosynthetic process"/>
    <property type="evidence" value="ECO:0007669"/>
    <property type="project" value="InterPro"/>
</dbReference>
<comment type="similarity">
    <text evidence="1">Belongs to the lysine N-acyltransferase MbtK family.</text>
</comment>
<dbReference type="RefSeq" id="XP_023621872.1">
    <property type="nucleotide sequence ID" value="XM_023766104.1"/>
</dbReference>
<feature type="domain" description="Acyltransferase MbtK/IucB-like conserved" evidence="3">
    <location>
        <begin position="257"/>
        <end position="306"/>
    </location>
</feature>
<dbReference type="PANTHER" id="PTHR31438:SF7">
    <property type="entry name" value="ACYLTRANSFERASE MBTK_IUCB-LIKE CONSERVED DOMAIN-CONTAINING PROTEIN"/>
    <property type="match status" value="1"/>
</dbReference>
<keyword evidence="4" id="KW-0689">Ribosomal protein</keyword>
<dbReference type="InterPro" id="IPR019432">
    <property type="entry name" value="Acyltransferase_MbtK/IucB-like"/>
</dbReference>
<protein>
    <submittedName>
        <fullName evidence="4">Related to acetyltransferases, including N-acetylases of ribosomal proteins</fullName>
    </submittedName>
</protein>
<evidence type="ECO:0000259" key="3">
    <source>
        <dbReference type="SMART" id="SM01006"/>
    </source>
</evidence>
<evidence type="ECO:0000313" key="4">
    <source>
        <dbReference type="EMBL" id="CZT14975.1"/>
    </source>
</evidence>
<keyword evidence="4" id="KW-0808">Transferase</keyword>
<organism evidence="4 5">
    <name type="scientific">Ramularia collo-cygni</name>
    <dbReference type="NCBI Taxonomy" id="112498"/>
    <lineage>
        <taxon>Eukaryota</taxon>
        <taxon>Fungi</taxon>
        <taxon>Dikarya</taxon>
        <taxon>Ascomycota</taxon>
        <taxon>Pezizomycotina</taxon>
        <taxon>Dothideomycetes</taxon>
        <taxon>Dothideomycetidae</taxon>
        <taxon>Mycosphaerellales</taxon>
        <taxon>Mycosphaerellaceae</taxon>
        <taxon>Ramularia</taxon>
    </lineage>
</organism>
<keyword evidence="5" id="KW-1185">Reference proteome</keyword>
<dbReference type="Proteomes" id="UP000225277">
    <property type="component" value="Unassembled WGS sequence"/>
</dbReference>
<keyword evidence="4" id="KW-0687">Ribonucleoprotein</keyword>
<dbReference type="PANTHER" id="PTHR31438">
    <property type="entry name" value="LYSINE N-ACYLTRANSFERASE C17G9.06C-RELATED"/>
    <property type="match status" value="1"/>
</dbReference>
<dbReference type="SUPFAM" id="SSF55729">
    <property type="entry name" value="Acyl-CoA N-acyltransferases (Nat)"/>
    <property type="match status" value="1"/>
</dbReference>
<proteinExistence type="inferred from homology"/>
<feature type="compositionally biased region" description="Polar residues" evidence="2">
    <location>
        <begin position="48"/>
        <end position="59"/>
    </location>
</feature>
<accession>A0A2D3UPS0</accession>
<name>A0A2D3UPS0_9PEZI</name>
<evidence type="ECO:0000256" key="2">
    <source>
        <dbReference type="SAM" id="MobiDB-lite"/>
    </source>
</evidence>
<dbReference type="Pfam" id="PF13523">
    <property type="entry name" value="Acetyltransf_8"/>
    <property type="match status" value="1"/>
</dbReference>
<feature type="region of interest" description="Disordered" evidence="2">
    <location>
        <begin position="39"/>
        <end position="59"/>
    </location>
</feature>
<dbReference type="SMART" id="SM01006">
    <property type="entry name" value="AlcB"/>
    <property type="match status" value="1"/>
</dbReference>